<dbReference type="EMBL" id="JACHKA010000001">
    <property type="protein sequence ID" value="MBB5986992.1"/>
    <property type="molecule type" value="Genomic_DNA"/>
</dbReference>
<evidence type="ECO:0000313" key="1">
    <source>
        <dbReference type="EMBL" id="MBB5986992.1"/>
    </source>
</evidence>
<gene>
    <name evidence="1" type="ORF">HNP60_002966</name>
</gene>
<keyword evidence="2" id="KW-1185">Reference proteome</keyword>
<accession>A0ABR6NK10</accession>
<sequence length="154" mass="16976">MASRETGLSGNASLPFLDSIRQQVAQIPTGSHTEDGALRTGIDFFSAARIFVTFKVKLAEHFPEAMPDETFDFLVDLMVHEWLSRRIGAQRPAELGLSRSASLSPRIQHALALGLISLEPDPAADDLRIVTLTRSARARLNVFFDYMASYISAL</sequence>
<evidence type="ECO:0008006" key="3">
    <source>
        <dbReference type="Google" id="ProtNLM"/>
    </source>
</evidence>
<protein>
    <recommendedName>
        <fullName evidence="3">MarR family transcriptional regulator</fullName>
    </recommendedName>
</protein>
<proteinExistence type="predicted"/>
<organism evidence="1 2">
    <name type="scientific">Sphingobium lignivorans</name>
    <dbReference type="NCBI Taxonomy" id="2735886"/>
    <lineage>
        <taxon>Bacteria</taxon>
        <taxon>Pseudomonadati</taxon>
        <taxon>Pseudomonadota</taxon>
        <taxon>Alphaproteobacteria</taxon>
        <taxon>Sphingomonadales</taxon>
        <taxon>Sphingomonadaceae</taxon>
        <taxon>Sphingobium</taxon>
    </lineage>
</organism>
<comment type="caution">
    <text evidence="1">The sequence shown here is derived from an EMBL/GenBank/DDBJ whole genome shotgun (WGS) entry which is preliminary data.</text>
</comment>
<reference evidence="1 2" key="1">
    <citation type="submission" date="2020-08" db="EMBL/GenBank/DDBJ databases">
        <title>Exploring microbial biodiversity for novel pathways involved in the catabolism of aromatic compounds derived from lignin.</title>
        <authorList>
            <person name="Elkins J."/>
        </authorList>
    </citation>
    <scope>NUCLEOTIDE SEQUENCE [LARGE SCALE GENOMIC DNA]</scope>
    <source>
        <strain evidence="1 2">B1D3A</strain>
    </source>
</reference>
<name>A0ABR6NK10_9SPHN</name>
<dbReference type="Proteomes" id="UP001138540">
    <property type="component" value="Unassembled WGS sequence"/>
</dbReference>
<dbReference type="RefSeq" id="WP_184155129.1">
    <property type="nucleotide sequence ID" value="NZ_JACHKA010000001.1"/>
</dbReference>
<evidence type="ECO:0000313" key="2">
    <source>
        <dbReference type="Proteomes" id="UP001138540"/>
    </source>
</evidence>